<dbReference type="PANTHER" id="PTHR12565:SF184">
    <property type="entry name" value="BHLH TRANSCRIPTION FACTOR"/>
    <property type="match status" value="1"/>
</dbReference>
<organism evidence="7 8">
    <name type="scientific">Sphagnum troendelagicum</name>
    <dbReference type="NCBI Taxonomy" id="128251"/>
    <lineage>
        <taxon>Eukaryota</taxon>
        <taxon>Viridiplantae</taxon>
        <taxon>Streptophyta</taxon>
        <taxon>Embryophyta</taxon>
        <taxon>Bryophyta</taxon>
        <taxon>Sphagnophytina</taxon>
        <taxon>Sphagnopsida</taxon>
        <taxon>Sphagnales</taxon>
        <taxon>Sphagnaceae</taxon>
        <taxon>Sphagnum</taxon>
    </lineage>
</organism>
<accession>A0ABP0T9Q9</accession>
<feature type="compositionally biased region" description="Low complexity" evidence="5">
    <location>
        <begin position="140"/>
        <end position="150"/>
    </location>
</feature>
<protein>
    <recommendedName>
        <fullName evidence="6">BHLH domain-containing protein</fullName>
    </recommendedName>
</protein>
<dbReference type="InterPro" id="IPR024097">
    <property type="entry name" value="bHLH_ZIP_TF"/>
</dbReference>
<reference evidence="7 8" key="1">
    <citation type="submission" date="2024-02" db="EMBL/GenBank/DDBJ databases">
        <authorList>
            <consortium name="ELIXIR-Norway"/>
            <consortium name="Elixir Norway"/>
        </authorList>
    </citation>
    <scope>NUCLEOTIDE SEQUENCE [LARGE SCALE GENOMIC DNA]</scope>
</reference>
<feature type="region of interest" description="Disordered" evidence="5">
    <location>
        <begin position="127"/>
        <end position="155"/>
    </location>
</feature>
<dbReference type="SUPFAM" id="SSF47459">
    <property type="entry name" value="HLH, helix-loop-helix DNA-binding domain"/>
    <property type="match status" value="1"/>
</dbReference>
<feature type="region of interest" description="Disordered" evidence="5">
    <location>
        <begin position="1"/>
        <end position="114"/>
    </location>
</feature>
<evidence type="ECO:0000259" key="6">
    <source>
        <dbReference type="PROSITE" id="PS50888"/>
    </source>
</evidence>
<dbReference type="EMBL" id="OZ019893">
    <property type="protein sequence ID" value="CAK9190460.1"/>
    <property type="molecule type" value="Genomic_DNA"/>
</dbReference>
<evidence type="ECO:0000313" key="8">
    <source>
        <dbReference type="Proteomes" id="UP001497512"/>
    </source>
</evidence>
<evidence type="ECO:0000256" key="5">
    <source>
        <dbReference type="SAM" id="MobiDB-lite"/>
    </source>
</evidence>
<evidence type="ECO:0000256" key="4">
    <source>
        <dbReference type="ARBA" id="ARBA00023242"/>
    </source>
</evidence>
<dbReference type="CDD" id="cd18919">
    <property type="entry name" value="bHLH_AtBPE_like"/>
    <property type="match status" value="1"/>
</dbReference>
<feature type="compositionally biased region" description="Basic and acidic residues" evidence="5">
    <location>
        <begin position="67"/>
        <end position="85"/>
    </location>
</feature>
<dbReference type="InterPro" id="IPR036638">
    <property type="entry name" value="HLH_DNA-bd_sf"/>
</dbReference>
<feature type="domain" description="BHLH" evidence="6">
    <location>
        <begin position="194"/>
        <end position="244"/>
    </location>
</feature>
<keyword evidence="3" id="KW-0804">Transcription</keyword>
<feature type="non-terminal residue" evidence="7">
    <location>
        <position position="391"/>
    </location>
</feature>
<comment type="subcellular location">
    <subcellularLocation>
        <location evidence="1">Nucleus</location>
    </subcellularLocation>
</comment>
<dbReference type="SMART" id="SM00353">
    <property type="entry name" value="HLH"/>
    <property type="match status" value="1"/>
</dbReference>
<sequence>GGKGGGGGGGGMLNSSVQAGAGMESLGGPGHSCTSRFVTGDSSLRAAGRAAGRGGGSVGHSAIFDSKLQDTHEAAEQRQDDHAQDPDQVQPGARSTGDQELPGAEYSGAGNQLEDEEARIVDAAGATENDNMDHADQRSSSENSGDSGASPCRGRNDLLTMQKENVQPMSMSSEPLAASCKLQDYVHVRARRGQATDSHSLAERVRREKISERMKYLQDLVPGCSKVTGKAVMLDEIINYVQSLQHQVEVLSMKLASVNPQLDYNLDCIFNKEMLQSGASSIVGPEPSSTYGLHLPLTPPHIANGLEFQSLGTMDSSHLRRTISAPPTGVPSVPNLDTFGDDATQMSIEWDGELQSMLQMGFGQATGATSSLLLEGFNNCQLPAGHMKVEL</sequence>
<dbReference type="Gene3D" id="4.10.280.10">
    <property type="entry name" value="Helix-loop-helix DNA-binding domain"/>
    <property type="match status" value="1"/>
</dbReference>
<dbReference type="PROSITE" id="PS50888">
    <property type="entry name" value="BHLH"/>
    <property type="match status" value="1"/>
</dbReference>
<gene>
    <name evidence="7" type="ORF">CSSPTR1EN2_LOCUS901</name>
</gene>
<evidence type="ECO:0000256" key="2">
    <source>
        <dbReference type="ARBA" id="ARBA00023015"/>
    </source>
</evidence>
<feature type="compositionally biased region" description="Polar residues" evidence="5">
    <location>
        <begin position="32"/>
        <end position="42"/>
    </location>
</feature>
<dbReference type="PANTHER" id="PTHR12565">
    <property type="entry name" value="STEROL REGULATORY ELEMENT-BINDING PROTEIN"/>
    <property type="match status" value="1"/>
</dbReference>
<evidence type="ECO:0000256" key="3">
    <source>
        <dbReference type="ARBA" id="ARBA00023163"/>
    </source>
</evidence>
<name>A0ABP0T9Q9_9BRYO</name>
<proteinExistence type="predicted"/>
<keyword evidence="2" id="KW-0805">Transcription regulation</keyword>
<keyword evidence="8" id="KW-1185">Reference proteome</keyword>
<evidence type="ECO:0000256" key="1">
    <source>
        <dbReference type="ARBA" id="ARBA00004123"/>
    </source>
</evidence>
<dbReference type="InterPro" id="IPR011598">
    <property type="entry name" value="bHLH_dom"/>
</dbReference>
<evidence type="ECO:0000313" key="7">
    <source>
        <dbReference type="EMBL" id="CAK9190460.1"/>
    </source>
</evidence>
<feature type="compositionally biased region" description="Gly residues" evidence="5">
    <location>
        <begin position="1"/>
        <end position="12"/>
    </location>
</feature>
<dbReference type="Pfam" id="PF00010">
    <property type="entry name" value="HLH"/>
    <property type="match status" value="1"/>
</dbReference>
<keyword evidence="4" id="KW-0539">Nucleus</keyword>
<dbReference type="Proteomes" id="UP001497512">
    <property type="component" value="Chromosome 1"/>
</dbReference>